<evidence type="ECO:0000256" key="2">
    <source>
        <dbReference type="ARBA" id="ARBA00004434"/>
    </source>
</evidence>
<dbReference type="SMART" id="SM00220">
    <property type="entry name" value="S_TKc"/>
    <property type="match status" value="1"/>
</dbReference>
<dbReference type="OMA" id="YECSERA"/>
<keyword evidence="12" id="KW-0999">Mitochondrion inner membrane</keyword>
<dbReference type="PANTHER" id="PTHR22972:SF7">
    <property type="entry name" value="SERINE_THREONINE-PROTEIN KINASE PINK1, MITOCHONDRIAL"/>
    <property type="match status" value="1"/>
</dbReference>
<dbReference type="PROSITE" id="PS00108">
    <property type="entry name" value="PROTEIN_KINASE_ST"/>
    <property type="match status" value="1"/>
</dbReference>
<evidence type="ECO:0000256" key="14">
    <source>
        <dbReference type="ARBA" id="ARBA00022842"/>
    </source>
</evidence>
<dbReference type="InParanoid" id="A7RMS8"/>
<evidence type="ECO:0000256" key="7">
    <source>
        <dbReference type="ARBA" id="ARBA00022679"/>
    </source>
</evidence>
<evidence type="ECO:0000256" key="3">
    <source>
        <dbReference type="ARBA" id="ARBA00004514"/>
    </source>
</evidence>
<dbReference type="PANTHER" id="PTHR22972">
    <property type="entry name" value="SERINE/THREONINE PROTEIN KINASE"/>
    <property type="match status" value="1"/>
</dbReference>
<comment type="cofactor">
    <cofactor evidence="1">
        <name>Mg(2+)</name>
        <dbReference type="ChEBI" id="CHEBI:18420"/>
    </cofactor>
</comment>
<protein>
    <recommendedName>
        <fullName evidence="5">non-specific serine/threonine protein kinase</fullName>
        <ecNumber evidence="5">2.7.11.1</ecNumber>
    </recommendedName>
</protein>
<dbReference type="GO" id="GO:0046872">
    <property type="term" value="F:metal ion binding"/>
    <property type="evidence" value="ECO:0007669"/>
    <property type="project" value="UniProtKB-KW"/>
</dbReference>
<evidence type="ECO:0000256" key="18">
    <source>
        <dbReference type="ARBA" id="ARBA00048679"/>
    </source>
</evidence>
<gene>
    <name evidence="20" type="ORF">NEMVEDRAFT_v1g199422</name>
</gene>
<dbReference type="GO" id="GO:0005741">
    <property type="term" value="C:mitochondrial outer membrane"/>
    <property type="evidence" value="ECO:0007669"/>
    <property type="project" value="UniProtKB-SubCell"/>
</dbReference>
<evidence type="ECO:0000256" key="13">
    <source>
        <dbReference type="ARBA" id="ARBA00022840"/>
    </source>
</evidence>
<evidence type="ECO:0000256" key="10">
    <source>
        <dbReference type="ARBA" id="ARBA00022777"/>
    </source>
</evidence>
<dbReference type="InterPro" id="IPR051511">
    <property type="entry name" value="MitoQC_Scaffold_Kinases"/>
</dbReference>
<comment type="catalytic activity">
    <reaction evidence="18">
        <text>L-seryl-[protein] + ATP = O-phospho-L-seryl-[protein] + ADP + H(+)</text>
        <dbReference type="Rhea" id="RHEA:17989"/>
        <dbReference type="Rhea" id="RHEA-COMP:9863"/>
        <dbReference type="Rhea" id="RHEA-COMP:11604"/>
        <dbReference type="ChEBI" id="CHEBI:15378"/>
        <dbReference type="ChEBI" id="CHEBI:29999"/>
        <dbReference type="ChEBI" id="CHEBI:30616"/>
        <dbReference type="ChEBI" id="CHEBI:83421"/>
        <dbReference type="ChEBI" id="CHEBI:456216"/>
        <dbReference type="EC" id="2.7.11.1"/>
    </reaction>
</comment>
<comment type="subcellular location">
    <subcellularLocation>
        <location evidence="3">Cytoplasm</location>
        <location evidence="3">Cytosol</location>
    </subcellularLocation>
    <subcellularLocation>
        <location evidence="2">Mitochondrion inner membrane</location>
        <topology evidence="2">Single-pass membrane protein</topology>
    </subcellularLocation>
    <subcellularLocation>
        <location evidence="4">Mitochondrion outer membrane</location>
        <topology evidence="4">Single-pass membrane protein</topology>
    </subcellularLocation>
</comment>
<dbReference type="PROSITE" id="PS50011">
    <property type="entry name" value="PROTEIN_KINASE_DOM"/>
    <property type="match status" value="1"/>
</dbReference>
<dbReference type="GO" id="GO:0005743">
    <property type="term" value="C:mitochondrial inner membrane"/>
    <property type="evidence" value="ECO:0007669"/>
    <property type="project" value="UniProtKB-SubCell"/>
</dbReference>
<keyword evidence="8" id="KW-0479">Metal-binding</keyword>
<keyword evidence="7" id="KW-0808">Transferase</keyword>
<keyword evidence="10" id="KW-0418">Kinase</keyword>
<evidence type="ECO:0000256" key="1">
    <source>
        <dbReference type="ARBA" id="ARBA00001946"/>
    </source>
</evidence>
<proteinExistence type="predicted"/>
<dbReference type="GO" id="GO:0005829">
    <property type="term" value="C:cytosol"/>
    <property type="evidence" value="ECO:0007669"/>
    <property type="project" value="UniProtKB-SubCell"/>
</dbReference>
<dbReference type="HOGENOM" id="CLU_840203_0_0_1"/>
<dbReference type="PhylomeDB" id="A7RMS8"/>
<evidence type="ECO:0000259" key="19">
    <source>
        <dbReference type="PROSITE" id="PS50011"/>
    </source>
</evidence>
<dbReference type="InterPro" id="IPR000719">
    <property type="entry name" value="Prot_kinase_dom"/>
</dbReference>
<sequence length="331" mass="36869">MALAIKMLFNYSASSQSRALWKEFSKESAVLSICQDESTAHTEGLLHDSCPKYTHLPTHVNILPVLHTFVDDMPHLPDAQDSYPAALPARHGGLGRNRTMFLVMPRFTHTLESYLASLGRPPEVQTSCLLLLQLLNGLVHLQEHQVAHRDLKSDNLLLDTSVYPPRLVICDFGCCLADTRQGLKLPLLTDETDRGGNSMLMAPEVSTAESGPGASIDYTKADVWSAGAIAYEMFGERNPFSHGGAESRTYSDKELPTIDRWHTRYLLGEGIGRTYRLLCLALQARKWTMTNSANAIKEYKKRSAQQSSRPKAYETEPVGDAVLATTKPFYW</sequence>
<evidence type="ECO:0000256" key="15">
    <source>
        <dbReference type="ARBA" id="ARBA00022946"/>
    </source>
</evidence>
<evidence type="ECO:0000256" key="16">
    <source>
        <dbReference type="ARBA" id="ARBA00023128"/>
    </source>
</evidence>
<keyword evidence="21" id="KW-1185">Reference proteome</keyword>
<dbReference type="STRING" id="45351.A7RMS8"/>
<keyword evidence="13" id="KW-0067">ATP-binding</keyword>
<dbReference type="Proteomes" id="UP000001593">
    <property type="component" value="Unassembled WGS sequence"/>
</dbReference>
<dbReference type="InterPro" id="IPR008271">
    <property type="entry name" value="Ser/Thr_kinase_AS"/>
</dbReference>
<evidence type="ECO:0000313" key="20">
    <source>
        <dbReference type="EMBL" id="EDO47150.1"/>
    </source>
</evidence>
<keyword evidence="12" id="KW-0472">Membrane</keyword>
<dbReference type="AlphaFoldDB" id="A7RMS8"/>
<evidence type="ECO:0000256" key="9">
    <source>
        <dbReference type="ARBA" id="ARBA00022741"/>
    </source>
</evidence>
<dbReference type="EC" id="2.7.11.1" evidence="5"/>
<dbReference type="InterPro" id="IPR011009">
    <property type="entry name" value="Kinase-like_dom_sf"/>
</dbReference>
<keyword evidence="6" id="KW-0723">Serine/threonine-protein kinase</keyword>
<reference evidence="20 21" key="1">
    <citation type="journal article" date="2007" name="Science">
        <title>Sea anemone genome reveals ancestral eumetazoan gene repertoire and genomic organization.</title>
        <authorList>
            <person name="Putnam N.H."/>
            <person name="Srivastava M."/>
            <person name="Hellsten U."/>
            <person name="Dirks B."/>
            <person name="Chapman J."/>
            <person name="Salamov A."/>
            <person name="Terry A."/>
            <person name="Shapiro H."/>
            <person name="Lindquist E."/>
            <person name="Kapitonov V.V."/>
            <person name="Jurka J."/>
            <person name="Genikhovich G."/>
            <person name="Grigoriev I.V."/>
            <person name="Lucas S.M."/>
            <person name="Steele R.E."/>
            <person name="Finnerty J.R."/>
            <person name="Technau U."/>
            <person name="Martindale M.Q."/>
            <person name="Rokhsar D.S."/>
        </authorList>
    </citation>
    <scope>NUCLEOTIDE SEQUENCE [LARGE SCALE GENOMIC DNA]</scope>
    <source>
        <strain evidence="21">CH2 X CH6</strain>
    </source>
</reference>
<evidence type="ECO:0000256" key="4">
    <source>
        <dbReference type="ARBA" id="ARBA00004572"/>
    </source>
</evidence>
<dbReference type="Pfam" id="PF00069">
    <property type="entry name" value="Pkinase"/>
    <property type="match status" value="1"/>
</dbReference>
<evidence type="ECO:0000313" key="21">
    <source>
        <dbReference type="Proteomes" id="UP000001593"/>
    </source>
</evidence>
<dbReference type="eggNOG" id="KOG4158">
    <property type="taxonomic scope" value="Eukaryota"/>
</dbReference>
<evidence type="ECO:0000256" key="17">
    <source>
        <dbReference type="ARBA" id="ARBA00047899"/>
    </source>
</evidence>
<keyword evidence="9" id="KW-0547">Nucleotide-binding</keyword>
<dbReference type="GO" id="GO:0005524">
    <property type="term" value="F:ATP binding"/>
    <property type="evidence" value="ECO:0007669"/>
    <property type="project" value="UniProtKB-KW"/>
</dbReference>
<accession>A7RMS8</accession>
<evidence type="ECO:0000256" key="6">
    <source>
        <dbReference type="ARBA" id="ARBA00022527"/>
    </source>
</evidence>
<dbReference type="Gene3D" id="1.10.510.10">
    <property type="entry name" value="Transferase(Phosphotransferase) domain 1"/>
    <property type="match status" value="1"/>
</dbReference>
<keyword evidence="14" id="KW-0460">Magnesium</keyword>
<evidence type="ECO:0000256" key="8">
    <source>
        <dbReference type="ARBA" id="ARBA00022723"/>
    </source>
</evidence>
<evidence type="ECO:0000256" key="11">
    <source>
        <dbReference type="ARBA" id="ARBA00022787"/>
    </source>
</evidence>
<dbReference type="EMBL" id="DS469521">
    <property type="protein sequence ID" value="EDO47150.1"/>
    <property type="molecule type" value="Genomic_DNA"/>
</dbReference>
<dbReference type="GO" id="GO:0004674">
    <property type="term" value="F:protein serine/threonine kinase activity"/>
    <property type="evidence" value="ECO:0007669"/>
    <property type="project" value="UniProtKB-KW"/>
</dbReference>
<evidence type="ECO:0000256" key="12">
    <source>
        <dbReference type="ARBA" id="ARBA00022792"/>
    </source>
</evidence>
<keyword evidence="16" id="KW-0496">Mitochondrion</keyword>
<name>A7RMS8_NEMVE</name>
<evidence type="ECO:0000256" key="5">
    <source>
        <dbReference type="ARBA" id="ARBA00012513"/>
    </source>
</evidence>
<keyword evidence="15" id="KW-0809">Transit peptide</keyword>
<dbReference type="SUPFAM" id="SSF56112">
    <property type="entry name" value="Protein kinase-like (PK-like)"/>
    <property type="match status" value="1"/>
</dbReference>
<feature type="domain" description="Protein kinase" evidence="19">
    <location>
        <begin position="1"/>
        <end position="330"/>
    </location>
</feature>
<comment type="catalytic activity">
    <reaction evidence="17">
        <text>L-threonyl-[protein] + ATP = O-phospho-L-threonyl-[protein] + ADP + H(+)</text>
        <dbReference type="Rhea" id="RHEA:46608"/>
        <dbReference type="Rhea" id="RHEA-COMP:11060"/>
        <dbReference type="Rhea" id="RHEA-COMP:11605"/>
        <dbReference type="ChEBI" id="CHEBI:15378"/>
        <dbReference type="ChEBI" id="CHEBI:30013"/>
        <dbReference type="ChEBI" id="CHEBI:30616"/>
        <dbReference type="ChEBI" id="CHEBI:61977"/>
        <dbReference type="ChEBI" id="CHEBI:456216"/>
        <dbReference type="EC" id="2.7.11.1"/>
    </reaction>
</comment>
<keyword evidence="11" id="KW-1000">Mitochondrion outer membrane</keyword>
<organism evidence="20 21">
    <name type="scientific">Nematostella vectensis</name>
    <name type="common">Starlet sea anemone</name>
    <dbReference type="NCBI Taxonomy" id="45351"/>
    <lineage>
        <taxon>Eukaryota</taxon>
        <taxon>Metazoa</taxon>
        <taxon>Cnidaria</taxon>
        <taxon>Anthozoa</taxon>
        <taxon>Hexacorallia</taxon>
        <taxon>Actiniaria</taxon>
        <taxon>Edwardsiidae</taxon>
        <taxon>Nematostella</taxon>
    </lineage>
</organism>